<keyword evidence="2" id="KW-0479">Metal-binding</keyword>
<evidence type="ECO:0000256" key="4">
    <source>
        <dbReference type="ARBA" id="ARBA00023004"/>
    </source>
</evidence>
<dbReference type="Gene3D" id="3.90.380.10">
    <property type="entry name" value="Naphthalene 1,2-dioxygenase Alpha Subunit, Chain A, domain 1"/>
    <property type="match status" value="1"/>
</dbReference>
<dbReference type="InterPro" id="IPR045623">
    <property type="entry name" value="LigXa_C"/>
</dbReference>
<dbReference type="EMBL" id="CP022112">
    <property type="protein sequence ID" value="ASG23991.1"/>
    <property type="molecule type" value="Genomic_DNA"/>
</dbReference>
<dbReference type="GO" id="GO:0051537">
    <property type="term" value="F:2 iron, 2 sulfur cluster binding"/>
    <property type="evidence" value="ECO:0007669"/>
    <property type="project" value="UniProtKB-KW"/>
</dbReference>
<dbReference type="SUPFAM" id="SSF50022">
    <property type="entry name" value="ISP domain"/>
    <property type="match status" value="1"/>
</dbReference>
<keyword evidence="3" id="KW-0560">Oxidoreductase</keyword>
<evidence type="ECO:0000259" key="6">
    <source>
        <dbReference type="PROSITE" id="PS51296"/>
    </source>
</evidence>
<dbReference type="Pfam" id="PF00355">
    <property type="entry name" value="Rieske"/>
    <property type="match status" value="1"/>
</dbReference>
<dbReference type="GO" id="GO:0016491">
    <property type="term" value="F:oxidoreductase activity"/>
    <property type="evidence" value="ECO:0007669"/>
    <property type="project" value="UniProtKB-KW"/>
</dbReference>
<proteinExistence type="predicted"/>
<dbReference type="KEGG" id="nao:Y958_23895"/>
<accession>A0A248JZT0</accession>
<dbReference type="InterPro" id="IPR036922">
    <property type="entry name" value="Rieske_2Fe-2S_sf"/>
</dbReference>
<dbReference type="InterPro" id="IPR017941">
    <property type="entry name" value="Rieske_2Fe-2S"/>
</dbReference>
<name>A0A248JZT0_9PROT</name>
<organism evidence="7 8">
    <name type="scientific">Nitrospirillum viridazoti CBAmc</name>
    <dbReference type="NCBI Taxonomy" id="1441467"/>
    <lineage>
        <taxon>Bacteria</taxon>
        <taxon>Pseudomonadati</taxon>
        <taxon>Pseudomonadota</taxon>
        <taxon>Alphaproteobacteria</taxon>
        <taxon>Rhodospirillales</taxon>
        <taxon>Azospirillaceae</taxon>
        <taxon>Nitrospirillum</taxon>
        <taxon>Nitrospirillum viridazoti</taxon>
    </lineage>
</organism>
<dbReference type="CDD" id="cd03479">
    <property type="entry name" value="Rieske_RO_Alpha_PhDO_like"/>
    <property type="match status" value="1"/>
</dbReference>
<dbReference type="RefSeq" id="WP_088874450.1">
    <property type="nucleotide sequence ID" value="NZ_CP022112.1"/>
</dbReference>
<reference evidence="7 8" key="1">
    <citation type="submission" date="2017-06" db="EMBL/GenBank/DDBJ databases">
        <title>Complete genome sequence of Nitrospirillum amazonense strain CBAmC, an endophytic nitrogen-fixing and plant growth-promoting bacterium, isolated from sugarcane.</title>
        <authorList>
            <person name="Schwab S."/>
            <person name="dos Santos Teixeira K.R."/>
            <person name="Simoes Araujo J.L."/>
            <person name="Soares Vidal M."/>
            <person name="Borges de Freitas H.R."/>
            <person name="Rivello Crivelaro A.L."/>
            <person name="Bueno de Camargo Nunes A."/>
            <person name="dos Santos C.M."/>
            <person name="Palmeira da Silva Rosa D."/>
            <person name="da Silva Padilha D."/>
            <person name="da Silva E."/>
            <person name="Araujo Terra L."/>
            <person name="Soares Mendes V."/>
            <person name="Farinelli L."/>
            <person name="Magalhaes Cruz L."/>
            <person name="Baldani J.I."/>
        </authorList>
    </citation>
    <scope>NUCLEOTIDE SEQUENCE [LARGE SCALE GENOMIC DNA]</scope>
    <source>
        <strain evidence="7 8">CBAmC</strain>
    </source>
</reference>
<evidence type="ECO:0000313" key="7">
    <source>
        <dbReference type="EMBL" id="ASG23991.1"/>
    </source>
</evidence>
<dbReference type="Pfam" id="PF19301">
    <property type="entry name" value="LigXa_C"/>
    <property type="match status" value="1"/>
</dbReference>
<keyword evidence="1" id="KW-0001">2Fe-2S</keyword>
<keyword evidence="4" id="KW-0408">Iron</keyword>
<evidence type="ECO:0000313" key="8">
    <source>
        <dbReference type="Proteomes" id="UP000197153"/>
    </source>
</evidence>
<dbReference type="InterPro" id="IPR050584">
    <property type="entry name" value="Cholesterol_7-desaturase"/>
</dbReference>
<dbReference type="AlphaFoldDB" id="A0A248JZT0"/>
<keyword evidence="5" id="KW-0411">Iron-sulfur</keyword>
<protein>
    <submittedName>
        <fullName evidence="7">Ring-hydroxylating oxygenase subunit alpha</fullName>
    </submittedName>
</protein>
<evidence type="ECO:0000256" key="2">
    <source>
        <dbReference type="ARBA" id="ARBA00022723"/>
    </source>
</evidence>
<dbReference type="Proteomes" id="UP000197153">
    <property type="component" value="Chromosome 3"/>
</dbReference>
<evidence type="ECO:0000256" key="5">
    <source>
        <dbReference type="ARBA" id="ARBA00023014"/>
    </source>
</evidence>
<dbReference type="PANTHER" id="PTHR21266">
    <property type="entry name" value="IRON-SULFUR DOMAIN CONTAINING PROTEIN"/>
    <property type="match status" value="1"/>
</dbReference>
<evidence type="ECO:0000256" key="1">
    <source>
        <dbReference type="ARBA" id="ARBA00022714"/>
    </source>
</evidence>
<dbReference type="PROSITE" id="PS51296">
    <property type="entry name" value="RIESKE"/>
    <property type="match status" value="1"/>
</dbReference>
<dbReference type="CDD" id="cd08878">
    <property type="entry name" value="RHO_alpha_C_DMO-like"/>
    <property type="match status" value="1"/>
</dbReference>
<keyword evidence="8" id="KW-1185">Reference proteome</keyword>
<dbReference type="GO" id="GO:0046872">
    <property type="term" value="F:metal ion binding"/>
    <property type="evidence" value="ECO:0007669"/>
    <property type="project" value="UniProtKB-KW"/>
</dbReference>
<evidence type="ECO:0000256" key="3">
    <source>
        <dbReference type="ARBA" id="ARBA00023002"/>
    </source>
</evidence>
<dbReference type="Gene3D" id="2.102.10.10">
    <property type="entry name" value="Rieske [2Fe-2S] iron-sulphur domain"/>
    <property type="match status" value="1"/>
</dbReference>
<dbReference type="PANTHER" id="PTHR21266:SF59">
    <property type="entry name" value="BLR4922 PROTEIN"/>
    <property type="match status" value="1"/>
</dbReference>
<gene>
    <name evidence="7" type="ORF">Y958_23895</name>
</gene>
<sequence length="441" mass="49423">MTPEQNALITRSGPDTSLGKLLRRYWQPIALVEELEGARPAKAVRVLGQDMVLFRDEAGRLGLLDRDCPHRNADLAFGRLEGGGLRCLFHGWLFDVNGNCIETPGEPAGSKLCTRIHQRAYPVVEKSGMVFGYLGEGEAPAFPDLDCFIAPDSHVFAFKGYLDCNWLQALEVGIDPAHASFLHRFFEDEDAAGSYGRQFRAQSADSDMTMTQVLREYENPDISVEKTDIGLRLTSLRALNTGDTHVRVTNLLFPQAFVIPLSEMMTITQWHVPIDDVSCYWYAAFTGFAEPVNKEEMRRQRLQLYTLPDYKPRLGRHNDYGYDVVEQRSRTYTGMGEDINVHDQWAVESQGRIQDRTREHLGTTDKAIVAYRMMLMSQMRKSDQGETPLLVLDAAAAAGVTGPATVDGVAKAGEDIQVYWQRTDARRRAQAPWTAPVKASA</sequence>
<dbReference type="SUPFAM" id="SSF55961">
    <property type="entry name" value="Bet v1-like"/>
    <property type="match status" value="1"/>
</dbReference>
<feature type="domain" description="Rieske" evidence="6">
    <location>
        <begin position="26"/>
        <end position="132"/>
    </location>
</feature>